<keyword evidence="2 8" id="KW-0813">Transport</keyword>
<sequence length="252" mass="26913">MNFSPGRRMARGVFGASLTIGIWLLVSFHSQSTFFPPLHRMLGDAWSYWFSSDGLADMRSTLGNLAFGLIDGVILGVLAGLAIGQIRLLSLALTPLIEFVRAIPSVALLPVAIGLMGIGDGMKIAIIAFSILWPVLINTVDGVRHIPGQWLDTARVFHIAGWRRQCLVVIPALMPRILAGINVAIPLSLVIAVTSEMIGTTAGIGSVVLNAQYTFDVERMWSGVLLLGVIGALLSAAFAAVDRVLGKWDGGR</sequence>
<keyword evidence="11" id="KW-1185">Reference proteome</keyword>
<feature type="transmembrane region" description="Helical" evidence="8">
    <location>
        <begin position="96"/>
        <end position="118"/>
    </location>
</feature>
<evidence type="ECO:0000259" key="9">
    <source>
        <dbReference type="PROSITE" id="PS50928"/>
    </source>
</evidence>
<evidence type="ECO:0000256" key="1">
    <source>
        <dbReference type="ARBA" id="ARBA00004429"/>
    </source>
</evidence>
<dbReference type="SUPFAM" id="SSF161098">
    <property type="entry name" value="MetI-like"/>
    <property type="match status" value="1"/>
</dbReference>
<evidence type="ECO:0000256" key="5">
    <source>
        <dbReference type="ARBA" id="ARBA00022692"/>
    </source>
</evidence>
<dbReference type="Pfam" id="PF00528">
    <property type="entry name" value="BPD_transp_1"/>
    <property type="match status" value="1"/>
</dbReference>
<keyword evidence="6 8" id="KW-1133">Transmembrane helix</keyword>
<comment type="subcellular location">
    <subcellularLocation>
        <location evidence="1">Cell inner membrane</location>
        <topology evidence="1">Multi-pass membrane protein</topology>
    </subcellularLocation>
    <subcellularLocation>
        <location evidence="8">Cell membrane</location>
        <topology evidence="8">Multi-pass membrane protein</topology>
    </subcellularLocation>
</comment>
<evidence type="ECO:0000256" key="7">
    <source>
        <dbReference type="ARBA" id="ARBA00023136"/>
    </source>
</evidence>
<name>A0A4V2Q3C5_9GAMM</name>
<evidence type="ECO:0000256" key="3">
    <source>
        <dbReference type="ARBA" id="ARBA00022475"/>
    </source>
</evidence>
<feature type="transmembrane region" description="Helical" evidence="8">
    <location>
        <begin position="12"/>
        <end position="30"/>
    </location>
</feature>
<keyword evidence="5 8" id="KW-0812">Transmembrane</keyword>
<dbReference type="Gene3D" id="1.10.3720.10">
    <property type="entry name" value="MetI-like"/>
    <property type="match status" value="1"/>
</dbReference>
<organism evidence="10 11">
    <name type="scientific">Sodalis ligni</name>
    <dbReference type="NCBI Taxonomy" id="2697027"/>
    <lineage>
        <taxon>Bacteria</taxon>
        <taxon>Pseudomonadati</taxon>
        <taxon>Pseudomonadota</taxon>
        <taxon>Gammaproteobacteria</taxon>
        <taxon>Enterobacterales</taxon>
        <taxon>Bruguierivoracaceae</taxon>
        <taxon>Sodalis</taxon>
    </lineage>
</organism>
<evidence type="ECO:0000313" key="11">
    <source>
        <dbReference type="Proteomes" id="UP000294555"/>
    </source>
</evidence>
<evidence type="ECO:0000256" key="2">
    <source>
        <dbReference type="ARBA" id="ARBA00022448"/>
    </source>
</evidence>
<dbReference type="AlphaFoldDB" id="A0A4V2Q3C5"/>
<keyword evidence="4" id="KW-0997">Cell inner membrane</keyword>
<comment type="caution">
    <text evidence="10">The sequence shown here is derived from an EMBL/GenBank/DDBJ whole genome shotgun (WGS) entry which is preliminary data.</text>
</comment>
<protein>
    <submittedName>
        <fullName evidence="10">ABC-type nitrate/sulfonate/bicarbonate transport system permease component</fullName>
    </submittedName>
</protein>
<dbReference type="GO" id="GO:0055085">
    <property type="term" value="P:transmembrane transport"/>
    <property type="evidence" value="ECO:0007669"/>
    <property type="project" value="InterPro"/>
</dbReference>
<dbReference type="PANTHER" id="PTHR30151:SF0">
    <property type="entry name" value="ABC TRANSPORTER PERMEASE PROTEIN MJ0413-RELATED"/>
    <property type="match status" value="1"/>
</dbReference>
<gene>
    <name evidence="10" type="ORF">EZJ58_4443</name>
</gene>
<dbReference type="EMBL" id="SJOI01000001">
    <property type="protein sequence ID" value="TCL06208.1"/>
    <property type="molecule type" value="Genomic_DNA"/>
</dbReference>
<dbReference type="GO" id="GO:0005886">
    <property type="term" value="C:plasma membrane"/>
    <property type="evidence" value="ECO:0007669"/>
    <property type="project" value="UniProtKB-SubCell"/>
</dbReference>
<comment type="similarity">
    <text evidence="8">Belongs to the binding-protein-dependent transport system permease family.</text>
</comment>
<keyword evidence="7 8" id="KW-0472">Membrane</keyword>
<evidence type="ECO:0000313" key="10">
    <source>
        <dbReference type="EMBL" id="TCL06208.1"/>
    </source>
</evidence>
<dbReference type="PANTHER" id="PTHR30151">
    <property type="entry name" value="ALKANE SULFONATE ABC TRANSPORTER-RELATED, MEMBRANE SUBUNIT"/>
    <property type="match status" value="1"/>
</dbReference>
<dbReference type="InterPro" id="IPR035906">
    <property type="entry name" value="MetI-like_sf"/>
</dbReference>
<accession>A0A4V2Q3C5</accession>
<feature type="transmembrane region" description="Helical" evidence="8">
    <location>
        <begin position="220"/>
        <end position="241"/>
    </location>
</feature>
<feature type="transmembrane region" description="Helical" evidence="8">
    <location>
        <begin position="183"/>
        <end position="208"/>
    </location>
</feature>
<reference evidence="10 11" key="1">
    <citation type="submission" date="2019-02" db="EMBL/GenBank/DDBJ databases">
        <title>Investigation of anaerobic lignin degradation for improved lignocellulosic biofuels.</title>
        <authorList>
            <person name="Deangelis K."/>
        </authorList>
    </citation>
    <scope>NUCLEOTIDE SEQUENCE [LARGE SCALE GENOMIC DNA]</scope>
    <source>
        <strain evidence="10 11">159R</strain>
    </source>
</reference>
<proteinExistence type="inferred from homology"/>
<feature type="transmembrane region" description="Helical" evidence="8">
    <location>
        <begin position="65"/>
        <end position="84"/>
    </location>
</feature>
<dbReference type="RefSeq" id="WP_207917977.1">
    <property type="nucleotide sequence ID" value="NZ_SJOI01000001.1"/>
</dbReference>
<dbReference type="CDD" id="cd06261">
    <property type="entry name" value="TM_PBP2"/>
    <property type="match status" value="1"/>
</dbReference>
<evidence type="ECO:0000256" key="4">
    <source>
        <dbReference type="ARBA" id="ARBA00022519"/>
    </source>
</evidence>
<dbReference type="InterPro" id="IPR000515">
    <property type="entry name" value="MetI-like"/>
</dbReference>
<keyword evidence="3" id="KW-1003">Cell membrane</keyword>
<feature type="transmembrane region" description="Helical" evidence="8">
    <location>
        <begin position="124"/>
        <end position="143"/>
    </location>
</feature>
<evidence type="ECO:0000256" key="6">
    <source>
        <dbReference type="ARBA" id="ARBA00022989"/>
    </source>
</evidence>
<dbReference type="PROSITE" id="PS50928">
    <property type="entry name" value="ABC_TM1"/>
    <property type="match status" value="1"/>
</dbReference>
<feature type="domain" description="ABC transmembrane type-1" evidence="9">
    <location>
        <begin position="58"/>
        <end position="242"/>
    </location>
</feature>
<dbReference type="Proteomes" id="UP000294555">
    <property type="component" value="Unassembled WGS sequence"/>
</dbReference>
<evidence type="ECO:0000256" key="8">
    <source>
        <dbReference type="RuleBase" id="RU363032"/>
    </source>
</evidence>